<proteinExistence type="predicted"/>
<dbReference type="Proteomes" id="UP001174909">
    <property type="component" value="Unassembled WGS sequence"/>
</dbReference>
<evidence type="ECO:0000313" key="1">
    <source>
        <dbReference type="EMBL" id="CAI8023595.1"/>
    </source>
</evidence>
<dbReference type="EMBL" id="CASHTH010002016">
    <property type="protein sequence ID" value="CAI8023595.1"/>
    <property type="molecule type" value="Genomic_DNA"/>
</dbReference>
<keyword evidence="2" id="KW-1185">Reference proteome</keyword>
<evidence type="ECO:0000313" key="2">
    <source>
        <dbReference type="Proteomes" id="UP001174909"/>
    </source>
</evidence>
<organism evidence="1 2">
    <name type="scientific">Geodia barretti</name>
    <name type="common">Barrett's horny sponge</name>
    <dbReference type="NCBI Taxonomy" id="519541"/>
    <lineage>
        <taxon>Eukaryota</taxon>
        <taxon>Metazoa</taxon>
        <taxon>Porifera</taxon>
        <taxon>Demospongiae</taxon>
        <taxon>Heteroscleromorpha</taxon>
        <taxon>Tetractinellida</taxon>
        <taxon>Astrophorina</taxon>
        <taxon>Geodiidae</taxon>
        <taxon>Geodia</taxon>
    </lineage>
</organism>
<dbReference type="AlphaFoldDB" id="A0AA35S528"/>
<protein>
    <submittedName>
        <fullName evidence="1">Uncharacterized protein</fullName>
    </submittedName>
</protein>
<sequence length="41" mass="4746">MADIKGLQQRYGLTDAELGRYLYHSTRLFWLPVPQHGVTTI</sequence>
<comment type="caution">
    <text evidence="1">The sequence shown here is derived from an EMBL/GenBank/DDBJ whole genome shotgun (WGS) entry which is preliminary data.</text>
</comment>
<name>A0AA35S528_GEOBA</name>
<reference evidence="1" key="1">
    <citation type="submission" date="2023-03" db="EMBL/GenBank/DDBJ databases">
        <authorList>
            <person name="Steffen K."/>
            <person name="Cardenas P."/>
        </authorList>
    </citation>
    <scope>NUCLEOTIDE SEQUENCE</scope>
</reference>
<accession>A0AA35S528</accession>
<gene>
    <name evidence="1" type="ORF">GBAR_LOCUS13766</name>
</gene>